<evidence type="ECO:0000256" key="6">
    <source>
        <dbReference type="ARBA" id="ARBA00023136"/>
    </source>
</evidence>
<protein>
    <submittedName>
        <fullName evidence="9">Cation:proton antiporter</fullName>
    </submittedName>
</protein>
<dbReference type="InterPro" id="IPR006153">
    <property type="entry name" value="Cation/H_exchanger_TM"/>
</dbReference>
<reference evidence="9 10" key="1">
    <citation type="submission" date="2018-08" db="EMBL/GenBank/DDBJ databases">
        <title>Form III RuBisCO-mediated autotrophy in Thermodesulfobium bacteria.</title>
        <authorList>
            <person name="Toshchakov S.V."/>
            <person name="Kublanov I.V."/>
            <person name="Frolov E."/>
            <person name="Bonch-Osmolovskaya E.A."/>
            <person name="Tourova T.P."/>
            <person name="Chernych N.A."/>
            <person name="Lebedinsky A.V."/>
        </authorList>
    </citation>
    <scope>NUCLEOTIDE SEQUENCE [LARGE SCALE GENOMIC DNA]</scope>
    <source>
        <strain evidence="9 10">SR</strain>
    </source>
</reference>
<comment type="similarity">
    <text evidence="2">Belongs to the monovalent cation:proton antiporter 2 (CPA2) transporter (TC 2.A.37) family.</text>
</comment>
<dbReference type="Proteomes" id="UP000256329">
    <property type="component" value="Unassembled WGS sequence"/>
</dbReference>
<feature type="domain" description="Cation/H+ exchanger transmembrane" evidence="8">
    <location>
        <begin position="17"/>
        <end position="378"/>
    </location>
</feature>
<feature type="transmembrane region" description="Helical" evidence="7">
    <location>
        <begin position="65"/>
        <end position="87"/>
    </location>
</feature>
<accession>A0A3D8P6F0</accession>
<feature type="transmembrane region" description="Helical" evidence="7">
    <location>
        <begin position="329"/>
        <end position="352"/>
    </location>
</feature>
<evidence type="ECO:0000256" key="5">
    <source>
        <dbReference type="ARBA" id="ARBA00022989"/>
    </source>
</evidence>
<gene>
    <name evidence="9" type="ORF">DXX99_03615</name>
</gene>
<feature type="transmembrane region" description="Helical" evidence="7">
    <location>
        <begin position="301"/>
        <end position="323"/>
    </location>
</feature>
<dbReference type="GO" id="GO:0016020">
    <property type="term" value="C:membrane"/>
    <property type="evidence" value="ECO:0007669"/>
    <property type="project" value="UniProtKB-SubCell"/>
</dbReference>
<dbReference type="GO" id="GO:0015297">
    <property type="term" value="F:antiporter activity"/>
    <property type="evidence" value="ECO:0007669"/>
    <property type="project" value="InterPro"/>
</dbReference>
<evidence type="ECO:0000256" key="2">
    <source>
        <dbReference type="ARBA" id="ARBA00005551"/>
    </source>
</evidence>
<dbReference type="EMBL" id="QSLN01000003">
    <property type="protein sequence ID" value="RDV83934.1"/>
    <property type="molecule type" value="Genomic_DNA"/>
</dbReference>
<feature type="transmembrane region" description="Helical" evidence="7">
    <location>
        <begin position="185"/>
        <end position="203"/>
    </location>
</feature>
<evidence type="ECO:0000256" key="4">
    <source>
        <dbReference type="ARBA" id="ARBA00022692"/>
    </source>
</evidence>
<keyword evidence="10" id="KW-1185">Reference proteome</keyword>
<feature type="transmembrane region" description="Helical" evidence="7">
    <location>
        <begin position="122"/>
        <end position="142"/>
    </location>
</feature>
<feature type="transmembrane region" description="Helical" evidence="7">
    <location>
        <begin position="224"/>
        <end position="245"/>
    </location>
</feature>
<dbReference type="InterPro" id="IPR038770">
    <property type="entry name" value="Na+/solute_symporter_sf"/>
</dbReference>
<dbReference type="PANTHER" id="PTHR42751:SF4">
    <property type="entry name" value="K(+)_H(+) ANTIPORTER SUBUNIT KHTU"/>
    <property type="match status" value="1"/>
</dbReference>
<sequence length="401" mass="43346">MPEVEFGKLVILFLGVSAAILLARRLRFCSIPVLIFLGAFLGPYAPQTSFINLRLLEPTESLALMAKLGLIFLLFHLGLEFSVTRLLEKVPVLAGSGSLYVGLNFLRGLALGWLLFRSGLDSWAMAGITTFSSSAIVARLLVELKRTANPETEYILGLLVWEDIFVALYLAFFSTFFFSPSEGRWVGLLEGMLAAAGIVVTLLGGRKLKPYLDRLLDLKHSESVVVVSFSLLLLTVFLCTRLGITEGVGALVLGMILAETRHAKLLVSLFAPLKDLLGGVFFFVVGMGINYRHFLLAMDKAVLAALVTLLGNLIVGWLSAYLAGHRGRAAFNVGATVMARGEFAVIIAGLAVKGGASSLLEPVAALYVFLLALVSPLLARHSRRIYLLLSRIVTSSQSSAK</sequence>
<keyword evidence="6 7" id="KW-0472">Membrane</keyword>
<dbReference type="AlphaFoldDB" id="A0A3D8P6F0"/>
<proteinExistence type="inferred from homology"/>
<keyword evidence="4 7" id="KW-0812">Transmembrane</keyword>
<comment type="subcellular location">
    <subcellularLocation>
        <location evidence="1">Membrane</location>
        <topology evidence="1">Multi-pass membrane protein</topology>
    </subcellularLocation>
</comment>
<feature type="transmembrane region" description="Helical" evidence="7">
    <location>
        <begin position="99"/>
        <end position="116"/>
    </location>
</feature>
<dbReference type="Gene3D" id="1.20.1530.20">
    <property type="match status" value="1"/>
</dbReference>
<evidence type="ECO:0000313" key="10">
    <source>
        <dbReference type="Proteomes" id="UP000256329"/>
    </source>
</evidence>
<evidence type="ECO:0000256" key="3">
    <source>
        <dbReference type="ARBA" id="ARBA00022448"/>
    </source>
</evidence>
<evidence type="ECO:0000259" key="8">
    <source>
        <dbReference type="Pfam" id="PF00999"/>
    </source>
</evidence>
<feature type="transmembrane region" description="Helical" evidence="7">
    <location>
        <begin position="154"/>
        <end position="179"/>
    </location>
</feature>
<feature type="transmembrane region" description="Helical" evidence="7">
    <location>
        <begin position="28"/>
        <end position="45"/>
    </location>
</feature>
<organism evidence="9 10">
    <name type="scientific">Ammonifex thiophilus</name>
    <dbReference type="NCBI Taxonomy" id="444093"/>
    <lineage>
        <taxon>Bacteria</taxon>
        <taxon>Bacillati</taxon>
        <taxon>Bacillota</taxon>
        <taxon>Clostridia</taxon>
        <taxon>Thermoanaerobacterales</taxon>
        <taxon>Thermoanaerobacteraceae</taxon>
        <taxon>Ammonifex</taxon>
    </lineage>
</organism>
<evidence type="ECO:0000256" key="7">
    <source>
        <dbReference type="SAM" id="Phobius"/>
    </source>
</evidence>
<comment type="caution">
    <text evidence="9">The sequence shown here is derived from an EMBL/GenBank/DDBJ whole genome shotgun (WGS) entry which is preliminary data.</text>
</comment>
<dbReference type="OrthoDB" id="9781411at2"/>
<keyword evidence="5 7" id="KW-1133">Transmembrane helix</keyword>
<evidence type="ECO:0000313" key="9">
    <source>
        <dbReference type="EMBL" id="RDV83934.1"/>
    </source>
</evidence>
<dbReference type="Pfam" id="PF00999">
    <property type="entry name" value="Na_H_Exchanger"/>
    <property type="match status" value="1"/>
</dbReference>
<feature type="transmembrane region" description="Helical" evidence="7">
    <location>
        <begin position="6"/>
        <end position="23"/>
    </location>
</feature>
<dbReference type="PANTHER" id="PTHR42751">
    <property type="entry name" value="SODIUM/HYDROGEN EXCHANGER FAMILY/TRKA DOMAIN PROTEIN"/>
    <property type="match status" value="1"/>
</dbReference>
<dbReference type="RefSeq" id="WP_115792153.1">
    <property type="nucleotide sequence ID" value="NZ_QSLN01000003.1"/>
</dbReference>
<evidence type="ECO:0000256" key="1">
    <source>
        <dbReference type="ARBA" id="ARBA00004141"/>
    </source>
</evidence>
<feature type="transmembrane region" description="Helical" evidence="7">
    <location>
        <begin position="359"/>
        <end position="379"/>
    </location>
</feature>
<name>A0A3D8P6F0_9THEO</name>
<dbReference type="GO" id="GO:1902600">
    <property type="term" value="P:proton transmembrane transport"/>
    <property type="evidence" value="ECO:0007669"/>
    <property type="project" value="InterPro"/>
</dbReference>
<keyword evidence="3" id="KW-0813">Transport</keyword>